<dbReference type="Proteomes" id="UP000606721">
    <property type="component" value="Unassembled WGS sequence"/>
</dbReference>
<dbReference type="SUPFAM" id="SSF52540">
    <property type="entry name" value="P-loop containing nucleoside triphosphate hydrolases"/>
    <property type="match status" value="2"/>
</dbReference>
<dbReference type="Gene3D" id="3.40.50.300">
    <property type="entry name" value="P-loop containing nucleotide triphosphate hydrolases"/>
    <property type="match status" value="1"/>
</dbReference>
<dbReference type="InterPro" id="IPR038718">
    <property type="entry name" value="SNF2-like_sf"/>
</dbReference>
<organism evidence="4 5">
    <name type="scientific">Aphanizomenon flos-aquae FACHB-1040</name>
    <dbReference type="NCBI Taxonomy" id="2692887"/>
    <lineage>
        <taxon>Bacteria</taxon>
        <taxon>Bacillati</taxon>
        <taxon>Cyanobacteriota</taxon>
        <taxon>Cyanophyceae</taxon>
        <taxon>Nostocales</taxon>
        <taxon>Aphanizomenonaceae</taxon>
        <taxon>Aphanizomenon</taxon>
    </lineage>
</organism>
<dbReference type="InterPro" id="IPR027417">
    <property type="entry name" value="P-loop_NTPase"/>
</dbReference>
<feature type="domain" description="Helicase C-terminal" evidence="3">
    <location>
        <begin position="885"/>
        <end position="1042"/>
    </location>
</feature>
<comment type="caution">
    <text evidence="4">The sequence shown here is derived from an EMBL/GenBank/DDBJ whole genome shotgun (WGS) entry which is preliminary data.</text>
</comment>
<accession>A0ABR8C4S8</accession>
<dbReference type="RefSeq" id="WP_190384342.1">
    <property type="nucleotide sequence ID" value="NZ_JACJQT010000087.1"/>
</dbReference>
<protein>
    <submittedName>
        <fullName evidence="4">DEAD/DEAH box helicase</fullName>
    </submittedName>
</protein>
<dbReference type="Gene3D" id="3.40.50.10810">
    <property type="entry name" value="Tandem AAA-ATPase domain"/>
    <property type="match status" value="1"/>
</dbReference>
<dbReference type="PROSITE" id="PS51192">
    <property type="entry name" value="HELICASE_ATP_BIND_1"/>
    <property type="match status" value="1"/>
</dbReference>
<dbReference type="EMBL" id="JACJQT010000087">
    <property type="protein sequence ID" value="MBD2281046.1"/>
    <property type="molecule type" value="Genomic_DNA"/>
</dbReference>
<dbReference type="PANTHER" id="PTHR10799">
    <property type="entry name" value="SNF2/RAD54 HELICASE FAMILY"/>
    <property type="match status" value="1"/>
</dbReference>
<dbReference type="Pfam" id="PF00271">
    <property type="entry name" value="Helicase_C"/>
    <property type="match status" value="1"/>
</dbReference>
<dbReference type="SMART" id="SM00490">
    <property type="entry name" value="HELICc"/>
    <property type="match status" value="1"/>
</dbReference>
<dbReference type="GO" id="GO:0004386">
    <property type="term" value="F:helicase activity"/>
    <property type="evidence" value="ECO:0007669"/>
    <property type="project" value="UniProtKB-KW"/>
</dbReference>
<gene>
    <name evidence="4" type="ORF">H6F99_23060</name>
</gene>
<dbReference type="InterPro" id="IPR022138">
    <property type="entry name" value="DUF3670"/>
</dbReference>
<proteinExistence type="predicted"/>
<dbReference type="CDD" id="cd18793">
    <property type="entry name" value="SF2_C_SNF"/>
    <property type="match status" value="1"/>
</dbReference>
<name>A0ABR8C4S8_APHFL</name>
<keyword evidence="5" id="KW-1185">Reference proteome</keyword>
<sequence>MAILHGTWVINHQNSYFFIWGETWRSSQVHTEVSAEIPLHPLAMDSVELNEWLELSNLSITSLIQPSSTTKQRIKSKPPTEIKLPIHSQIVSLPTYFSESNKSELTTISPVHSVSVDIDSPSSQYLHPWKIEGFCLTPALAIQFLSSLPLSTTDNKAALLGADIHFWVHIYRWHLDLISRCKFLPTVEKQDSNLIAKWQILLDSAIDVTRLEKFSSQMPLACRTYQQTTENIAINLPLLPQELILSFLNHVTDNQLRLMLGSQSPLEPRMMMSLPATLQQWLQGLVNANNTIDAAGGDRLQTTLKAWTLPLQYQLTGKALFRTCFQLLPPENEEPDWILKYFLQAADNPEFLIAAATIWHQPVDTLVYQNRTIAQPQETFLRGLGLASRLYPIITPSLETASPEFCHLTPMQAYEFIKAVTWRFEDSGLGVILPPSLANREGWANRLGLKINAETPQEKSGRLGLQSLLNFQWHLAIGGQTISKVQFDKLVKLNSPLVEINGEWVELRPQDIKTAQTFFSSRKEQMSLSLEDALRISKGDTQVIEKLPVVSFEASGALAELIGALTNNQEIQPLTTPQSFRGELRPYQERGAGWLAFLERWGLGACLADDMGLGKTIQFIAFLLHLKEENVLEKPTLLVCPTSVMGNWQKEVKKFAPTIKVLEYHGDKRPKGKAFTEAVNKHDIVITSYSLIHRDIKLLKAVEWQIIVLDEAQNVKNSDAKQSQAVRQLETTFRIALTGTPVENRLQELWSILDFLNPGYLGNKQFFQRRFAMPIEKYGDTASLNQLRSLVQPFILRRLKSDKDIIQDLPEKQEMTVFCGLTSEQATLYQQLVDESLVEIESAEGLQRRGMILGLLVKLKQICNHPAQYLKLATLEKHHSAKLQRLEEMLDEVLAEGDRALIFTQFAEWGKLLKSYLEKKLEREIFFLYGSTSKKQREEMIDRFQHDPQGPPIMILSLKAGGVGLNLTRANHVFHFDRWWNPAVENQATDRVFRIGQTRNVQVHKFVCTGTLEEKINDMIESKKQLAEQVVSAGEDWLTEMDTEQLRNLLILDRNAVIEEDEL</sequence>
<dbReference type="InterPro" id="IPR000330">
    <property type="entry name" value="SNF2_N"/>
</dbReference>
<dbReference type="Pfam" id="PF00176">
    <property type="entry name" value="SNF2-rel_dom"/>
    <property type="match status" value="1"/>
</dbReference>
<evidence type="ECO:0000256" key="1">
    <source>
        <dbReference type="ARBA" id="ARBA00022801"/>
    </source>
</evidence>
<dbReference type="Pfam" id="PF12419">
    <property type="entry name" value="DUF3670"/>
    <property type="match status" value="1"/>
</dbReference>
<evidence type="ECO:0000259" key="3">
    <source>
        <dbReference type="PROSITE" id="PS51194"/>
    </source>
</evidence>
<reference evidence="4 5" key="1">
    <citation type="journal article" date="2020" name="ISME J.">
        <title>Comparative genomics reveals insights into cyanobacterial evolution and habitat adaptation.</title>
        <authorList>
            <person name="Chen M.Y."/>
            <person name="Teng W.K."/>
            <person name="Zhao L."/>
            <person name="Hu C.X."/>
            <person name="Zhou Y.K."/>
            <person name="Han B.P."/>
            <person name="Song L.R."/>
            <person name="Shu W.S."/>
        </authorList>
    </citation>
    <scope>NUCLEOTIDE SEQUENCE [LARGE SCALE GENOMIC DNA]</scope>
    <source>
        <strain evidence="4 5">FACHB-1040</strain>
    </source>
</reference>
<keyword evidence="1" id="KW-0378">Hydrolase</keyword>
<keyword evidence="4" id="KW-0547">Nucleotide-binding</keyword>
<dbReference type="SMART" id="SM00487">
    <property type="entry name" value="DEXDc"/>
    <property type="match status" value="1"/>
</dbReference>
<dbReference type="InterPro" id="IPR049730">
    <property type="entry name" value="SNF2/RAD54-like_C"/>
</dbReference>
<dbReference type="InterPro" id="IPR014001">
    <property type="entry name" value="Helicase_ATP-bd"/>
</dbReference>
<evidence type="ECO:0000313" key="5">
    <source>
        <dbReference type="Proteomes" id="UP000606721"/>
    </source>
</evidence>
<dbReference type="PROSITE" id="PS51194">
    <property type="entry name" value="HELICASE_CTER"/>
    <property type="match status" value="1"/>
</dbReference>
<keyword evidence="4" id="KW-0347">Helicase</keyword>
<feature type="domain" description="Helicase ATP-binding" evidence="2">
    <location>
        <begin position="596"/>
        <end position="759"/>
    </location>
</feature>
<dbReference type="CDD" id="cd18012">
    <property type="entry name" value="DEXQc_arch_SWI2_SNF2"/>
    <property type="match status" value="1"/>
</dbReference>
<evidence type="ECO:0000259" key="2">
    <source>
        <dbReference type="PROSITE" id="PS51192"/>
    </source>
</evidence>
<dbReference type="InterPro" id="IPR001650">
    <property type="entry name" value="Helicase_C-like"/>
</dbReference>
<evidence type="ECO:0000313" key="4">
    <source>
        <dbReference type="EMBL" id="MBD2281046.1"/>
    </source>
</evidence>
<keyword evidence="4" id="KW-0067">ATP-binding</keyword>